<keyword evidence="2" id="KW-0347">Helicase</keyword>
<evidence type="ECO:0000259" key="1">
    <source>
        <dbReference type="Pfam" id="PF21530"/>
    </source>
</evidence>
<gene>
    <name evidence="2" type="ORF">X777_13797</name>
</gene>
<dbReference type="AlphaFoldDB" id="A0A026W010"/>
<feature type="domain" description="DNA helicase Pif1-like 2B" evidence="1">
    <location>
        <begin position="47"/>
        <end position="78"/>
    </location>
</feature>
<keyword evidence="2" id="KW-0067">ATP-binding</keyword>
<dbReference type="InterPro" id="IPR049163">
    <property type="entry name" value="Pif1-like_2B_dom"/>
</dbReference>
<reference evidence="2 3" key="1">
    <citation type="journal article" date="2014" name="Curr. Biol.">
        <title>The genome of the clonal raider ant Cerapachys biroi.</title>
        <authorList>
            <person name="Oxley P.R."/>
            <person name="Ji L."/>
            <person name="Fetter-Pruneda I."/>
            <person name="McKenzie S.K."/>
            <person name="Li C."/>
            <person name="Hu H."/>
            <person name="Zhang G."/>
            <person name="Kronauer D.J."/>
        </authorList>
    </citation>
    <scope>NUCLEOTIDE SEQUENCE [LARGE SCALE GENOMIC DNA]</scope>
</reference>
<dbReference type="OrthoDB" id="10029506at2759"/>
<keyword evidence="2" id="KW-0547">Nucleotide-binding</keyword>
<sequence>MLNRIASKEILLIAEDTIDCILYVRKKVLKVLSNTDDDNSKTAGLSKEIVIKIGAKVMIRRNIDATLGLGNGTIAKVISVVQDTCTDHVEKIKLLLPSGLEYLIERVSVKFEVVDRAFVSRKQFPLCLSYGITIHKSQGLSLQSAIMDIGNSIFNCGQVYFALSRVTSLRGYIHLAG</sequence>
<keyword evidence="2" id="KW-0378">Hydrolase</keyword>
<dbReference type="InterPro" id="IPR051055">
    <property type="entry name" value="PIF1_helicase"/>
</dbReference>
<dbReference type="GO" id="GO:0004386">
    <property type="term" value="F:helicase activity"/>
    <property type="evidence" value="ECO:0007669"/>
    <property type="project" value="UniProtKB-KW"/>
</dbReference>
<dbReference type="PANTHER" id="PTHR47642">
    <property type="entry name" value="ATP-DEPENDENT DNA HELICASE"/>
    <property type="match status" value="1"/>
</dbReference>
<evidence type="ECO:0000313" key="2">
    <source>
        <dbReference type="EMBL" id="EZA48464.1"/>
    </source>
</evidence>
<accession>A0A026W010</accession>
<dbReference type="EMBL" id="KK107619">
    <property type="protein sequence ID" value="EZA48464.1"/>
    <property type="molecule type" value="Genomic_DNA"/>
</dbReference>
<dbReference type="SUPFAM" id="SSF52540">
    <property type="entry name" value="P-loop containing nucleoside triphosphate hydrolases"/>
    <property type="match status" value="1"/>
</dbReference>
<keyword evidence="3" id="KW-1185">Reference proteome</keyword>
<dbReference type="CDD" id="cd18809">
    <property type="entry name" value="SF1_C_RecD"/>
    <property type="match status" value="1"/>
</dbReference>
<proteinExistence type="predicted"/>
<dbReference type="Proteomes" id="UP000053097">
    <property type="component" value="Unassembled WGS sequence"/>
</dbReference>
<dbReference type="InterPro" id="IPR027417">
    <property type="entry name" value="P-loop_NTPase"/>
</dbReference>
<dbReference type="Gene3D" id="3.40.50.300">
    <property type="entry name" value="P-loop containing nucleotide triphosphate hydrolases"/>
    <property type="match status" value="1"/>
</dbReference>
<protein>
    <submittedName>
        <fullName evidence="2">ATP-dependent DNA helicase PIF1</fullName>
    </submittedName>
</protein>
<organism evidence="2 3">
    <name type="scientific">Ooceraea biroi</name>
    <name type="common">Clonal raider ant</name>
    <name type="synonym">Cerapachys biroi</name>
    <dbReference type="NCBI Taxonomy" id="2015173"/>
    <lineage>
        <taxon>Eukaryota</taxon>
        <taxon>Metazoa</taxon>
        <taxon>Ecdysozoa</taxon>
        <taxon>Arthropoda</taxon>
        <taxon>Hexapoda</taxon>
        <taxon>Insecta</taxon>
        <taxon>Pterygota</taxon>
        <taxon>Neoptera</taxon>
        <taxon>Endopterygota</taxon>
        <taxon>Hymenoptera</taxon>
        <taxon>Apocrita</taxon>
        <taxon>Aculeata</taxon>
        <taxon>Formicoidea</taxon>
        <taxon>Formicidae</taxon>
        <taxon>Dorylinae</taxon>
        <taxon>Ooceraea</taxon>
    </lineage>
</organism>
<dbReference type="OMA" id="QPSKMAG"/>
<name>A0A026W010_OOCBI</name>
<dbReference type="Gene3D" id="2.30.30.940">
    <property type="match status" value="1"/>
</dbReference>
<dbReference type="Pfam" id="PF21530">
    <property type="entry name" value="Pif1_2B_dom"/>
    <property type="match status" value="1"/>
</dbReference>
<dbReference type="STRING" id="2015173.A0A026W010"/>
<evidence type="ECO:0000313" key="3">
    <source>
        <dbReference type="Proteomes" id="UP000053097"/>
    </source>
</evidence>